<accession>A0A4R7P411</accession>
<dbReference type="AlphaFoldDB" id="A0A4R7P411"/>
<evidence type="ECO:0000313" key="3">
    <source>
        <dbReference type="Proteomes" id="UP000295341"/>
    </source>
</evidence>
<dbReference type="InterPro" id="IPR004843">
    <property type="entry name" value="Calcineurin-like_PHP"/>
</dbReference>
<dbReference type="Gene3D" id="3.60.21.10">
    <property type="match status" value="1"/>
</dbReference>
<dbReference type="PANTHER" id="PTHR42850">
    <property type="entry name" value="METALLOPHOSPHOESTERASE"/>
    <property type="match status" value="1"/>
</dbReference>
<comment type="caution">
    <text evidence="2">The sequence shown here is derived from an EMBL/GenBank/DDBJ whole genome shotgun (WGS) entry which is preliminary data.</text>
</comment>
<dbReference type="RefSeq" id="WP_133882047.1">
    <property type="nucleotide sequence ID" value="NZ_MWIN01000037.1"/>
</dbReference>
<proteinExistence type="predicted"/>
<organism evidence="2 3">
    <name type="scientific">Panacagrimonas perspica</name>
    <dbReference type="NCBI Taxonomy" id="381431"/>
    <lineage>
        <taxon>Bacteria</taxon>
        <taxon>Pseudomonadati</taxon>
        <taxon>Pseudomonadota</taxon>
        <taxon>Gammaproteobacteria</taxon>
        <taxon>Nevskiales</taxon>
        <taxon>Nevskiaceae</taxon>
        <taxon>Panacagrimonas</taxon>
    </lineage>
</organism>
<sequence>MAASPSDASSDSGFDPDATVVLRAPRTFLRVGPNPTGRDFVVGDVHGQISMLDRLLRAVGFDPHLDRLFSLGDLIDRGPGSEELVRRFHDEPSHFCIRGNHEELLLASRFNPAYRRVWERNGGDWADELTDERLEELATIIRAMPLVIELDLGDGRQVGLVHAEVPPGVDWDAVRRVRPGPSDQVDDQDSNLESSLLWGRRRINALMQMAQNPEADDLDEADRARTIRAVTPVQGVDLVLVGHTIIPARRPARSGNVLFLDTGAYKVDGRLTLADPRADRYWQCDREGRMRTEPDGMPLPNAVSLREAYLRPSLATA</sequence>
<dbReference type="GO" id="GO:0005737">
    <property type="term" value="C:cytoplasm"/>
    <property type="evidence" value="ECO:0007669"/>
    <property type="project" value="TreeGrafter"/>
</dbReference>
<evidence type="ECO:0000259" key="1">
    <source>
        <dbReference type="Pfam" id="PF00149"/>
    </source>
</evidence>
<keyword evidence="3" id="KW-1185">Reference proteome</keyword>
<dbReference type="OrthoDB" id="5296354at2"/>
<dbReference type="EMBL" id="SOBT01000009">
    <property type="protein sequence ID" value="TDU28504.1"/>
    <property type="molecule type" value="Genomic_DNA"/>
</dbReference>
<evidence type="ECO:0000313" key="2">
    <source>
        <dbReference type="EMBL" id="TDU28504.1"/>
    </source>
</evidence>
<dbReference type="SUPFAM" id="SSF56300">
    <property type="entry name" value="Metallo-dependent phosphatases"/>
    <property type="match status" value="1"/>
</dbReference>
<dbReference type="Pfam" id="PF00149">
    <property type="entry name" value="Metallophos"/>
    <property type="match status" value="1"/>
</dbReference>
<gene>
    <name evidence="2" type="ORF">DFR24_2876</name>
</gene>
<dbReference type="GO" id="GO:0016791">
    <property type="term" value="F:phosphatase activity"/>
    <property type="evidence" value="ECO:0007669"/>
    <property type="project" value="TreeGrafter"/>
</dbReference>
<feature type="domain" description="Calcineurin-like phosphoesterase" evidence="1">
    <location>
        <begin position="41"/>
        <end position="245"/>
    </location>
</feature>
<dbReference type="InterPro" id="IPR050126">
    <property type="entry name" value="Ap4A_hydrolase"/>
</dbReference>
<dbReference type="Proteomes" id="UP000295341">
    <property type="component" value="Unassembled WGS sequence"/>
</dbReference>
<dbReference type="InterPro" id="IPR029052">
    <property type="entry name" value="Metallo-depent_PP-like"/>
</dbReference>
<protein>
    <submittedName>
        <fullName evidence="2">Serine/threonine protein phosphatase 1</fullName>
    </submittedName>
</protein>
<name>A0A4R7P411_9GAMM</name>
<reference evidence="2 3" key="1">
    <citation type="submission" date="2019-03" db="EMBL/GenBank/DDBJ databases">
        <title>Genomic Encyclopedia of Type Strains, Phase IV (KMG-IV): sequencing the most valuable type-strain genomes for metagenomic binning, comparative biology and taxonomic classification.</title>
        <authorList>
            <person name="Goeker M."/>
        </authorList>
    </citation>
    <scope>NUCLEOTIDE SEQUENCE [LARGE SCALE GENOMIC DNA]</scope>
    <source>
        <strain evidence="2 3">DSM 26377</strain>
    </source>
</reference>
<dbReference type="PANTHER" id="PTHR42850:SF4">
    <property type="entry name" value="ZINC-DEPENDENT ENDOPOLYPHOSPHATASE"/>
    <property type="match status" value="1"/>
</dbReference>